<evidence type="ECO:0000313" key="3">
    <source>
        <dbReference type="Proteomes" id="UP001151760"/>
    </source>
</evidence>
<feature type="region of interest" description="Disordered" evidence="1">
    <location>
        <begin position="258"/>
        <end position="279"/>
    </location>
</feature>
<organism evidence="2 3">
    <name type="scientific">Tanacetum coccineum</name>
    <dbReference type="NCBI Taxonomy" id="301880"/>
    <lineage>
        <taxon>Eukaryota</taxon>
        <taxon>Viridiplantae</taxon>
        <taxon>Streptophyta</taxon>
        <taxon>Embryophyta</taxon>
        <taxon>Tracheophyta</taxon>
        <taxon>Spermatophyta</taxon>
        <taxon>Magnoliopsida</taxon>
        <taxon>eudicotyledons</taxon>
        <taxon>Gunneridae</taxon>
        <taxon>Pentapetalae</taxon>
        <taxon>asterids</taxon>
        <taxon>campanulids</taxon>
        <taxon>Asterales</taxon>
        <taxon>Asteraceae</taxon>
        <taxon>Asteroideae</taxon>
        <taxon>Anthemideae</taxon>
        <taxon>Anthemidinae</taxon>
        <taxon>Tanacetum</taxon>
    </lineage>
</organism>
<evidence type="ECO:0000313" key="2">
    <source>
        <dbReference type="EMBL" id="GJT30915.1"/>
    </source>
</evidence>
<accession>A0ABQ5CV36</accession>
<reference evidence="2" key="1">
    <citation type="journal article" date="2022" name="Int. J. Mol. Sci.">
        <title>Draft Genome of Tanacetum Coccineum: Genomic Comparison of Closely Related Tanacetum-Family Plants.</title>
        <authorList>
            <person name="Yamashiro T."/>
            <person name="Shiraishi A."/>
            <person name="Nakayama K."/>
            <person name="Satake H."/>
        </authorList>
    </citation>
    <scope>NUCLEOTIDE SEQUENCE</scope>
</reference>
<evidence type="ECO:0000256" key="1">
    <source>
        <dbReference type="SAM" id="MobiDB-lite"/>
    </source>
</evidence>
<protein>
    <submittedName>
        <fullName evidence="2">Uncharacterized protein</fullName>
    </submittedName>
</protein>
<dbReference type="Proteomes" id="UP001151760">
    <property type="component" value="Unassembled WGS sequence"/>
</dbReference>
<comment type="caution">
    <text evidence="2">The sequence shown here is derived from an EMBL/GenBank/DDBJ whole genome shotgun (WGS) entry which is preliminary data.</text>
</comment>
<keyword evidence="3" id="KW-1185">Reference proteome</keyword>
<proteinExistence type="predicted"/>
<dbReference type="EMBL" id="BQNB010014663">
    <property type="protein sequence ID" value="GJT30915.1"/>
    <property type="molecule type" value="Genomic_DNA"/>
</dbReference>
<sequence length="401" mass="45499">MELHKQQPRLLPDIEIGVSMFKPKTLSDACCLAKLQEFKYDVVYEEIKVRVSEMEDNNKCVSVLDDLCEEDIEKSSEIEINSISIMVLDNPCKECDQCRERKSTSFSSFHLIGSHKFVNHVGESGDSVIEIVSKVTQEDKEDDVVTEDEKVMCLGILDYDVDGMKNNATTIGFSKIRVVDVYGCMFNFSKRYRNTNFNKLVEMYKGKYDDNKEEDDDFVVCDSVQPKGVYFLKKDSTEPTKLEGSKLYNRLSEPGISITVSRPSQSTVPKQSPSSVNKKSVSFKELLADKNKNEADKDKNEPETITSGQDSIVEKTLYVNTVHVVKSPKEASVLSITKPESYVNESFESDTCAKKLKHDIKTKGWEDFEFDEDKFKYKILKIAAYALDVHSSSGKTFTCND</sequence>
<name>A0ABQ5CV36_9ASTR</name>
<reference evidence="2" key="2">
    <citation type="submission" date="2022-01" db="EMBL/GenBank/DDBJ databases">
        <authorList>
            <person name="Yamashiro T."/>
            <person name="Shiraishi A."/>
            <person name="Satake H."/>
            <person name="Nakayama K."/>
        </authorList>
    </citation>
    <scope>NUCLEOTIDE SEQUENCE</scope>
</reference>
<gene>
    <name evidence="2" type="ORF">Tco_0911190</name>
</gene>